<dbReference type="Proteomes" id="UP000007364">
    <property type="component" value="Unassembled WGS sequence"/>
</dbReference>
<accession>K2PRB3</accession>
<name>K2PRB3_9FLAO</name>
<organism evidence="1 2">
    <name type="scientific">Galbibacter marinus</name>
    <dbReference type="NCBI Taxonomy" id="555500"/>
    <lineage>
        <taxon>Bacteria</taxon>
        <taxon>Pseudomonadati</taxon>
        <taxon>Bacteroidota</taxon>
        <taxon>Flavobacteriia</taxon>
        <taxon>Flavobacteriales</taxon>
        <taxon>Flavobacteriaceae</taxon>
        <taxon>Galbibacter</taxon>
    </lineage>
</organism>
<evidence type="ECO:0000313" key="2">
    <source>
        <dbReference type="Proteomes" id="UP000007364"/>
    </source>
</evidence>
<dbReference type="NCBIfam" id="TIGR01200">
    <property type="entry name" value="GLPGLI"/>
    <property type="match status" value="1"/>
</dbReference>
<dbReference type="RefSeq" id="WP_008992663.1">
    <property type="nucleotide sequence ID" value="NZ_AMSG01000032.1"/>
</dbReference>
<dbReference type="eggNOG" id="ENOG5033C65">
    <property type="taxonomic scope" value="Bacteria"/>
</dbReference>
<evidence type="ECO:0000313" key="1">
    <source>
        <dbReference type="EMBL" id="EKF54079.1"/>
    </source>
</evidence>
<reference evidence="1 2" key="1">
    <citation type="journal article" date="2012" name="J. Bacteriol.">
        <title>Genome Sequence of Galbibacter marinum Type Strain ck-I2-15.</title>
        <authorList>
            <person name="Lai Q."/>
            <person name="Li C."/>
            <person name="Shao Z."/>
        </authorList>
    </citation>
    <scope>NUCLEOTIDE SEQUENCE [LARGE SCALE GENOMIC DNA]</scope>
    <source>
        <strain evidence="2">ck-I2-15</strain>
    </source>
</reference>
<comment type="caution">
    <text evidence="1">The sequence shown here is derived from an EMBL/GenBank/DDBJ whole genome shotgun (WGS) entry which is preliminary data.</text>
</comment>
<dbReference type="InterPro" id="IPR005901">
    <property type="entry name" value="GLPGLI"/>
</dbReference>
<sequence length="248" mass="28395">MRKYFYCFLLLYTTLSFSQIGGGEVIYKISQSTNFTESLQKENRTSTHSLVTGLSEHLKDIELSLVFNTDNSTFYTLKEAPMTNSGNPSKMQEFAINIAHTGNYFRRAGESGVFYKPNSFFDSNITVHYQDFEWELKDDQKKIGNYICYKATSSRIVKNSKGNFTHAMVAWYCPDIAVGYGPSRYGGLSGLILEIDDGEMVYKAINIEFKKKMPIPELKNKKITLVSEEEYEQLLLKKIADFKKLMAN</sequence>
<dbReference type="Pfam" id="PF09697">
    <property type="entry name" value="Porph_ging"/>
    <property type="match status" value="1"/>
</dbReference>
<dbReference type="EMBL" id="AMSG01000032">
    <property type="protein sequence ID" value="EKF54079.1"/>
    <property type="molecule type" value="Genomic_DNA"/>
</dbReference>
<proteinExistence type="predicted"/>
<keyword evidence="2" id="KW-1185">Reference proteome</keyword>
<protein>
    <recommendedName>
        <fullName evidence="3">GLPGLI family protein</fullName>
    </recommendedName>
</protein>
<dbReference type="AlphaFoldDB" id="K2PRB3"/>
<dbReference type="OrthoDB" id="1429333at2"/>
<gene>
    <name evidence="1" type="ORF">I215_14164</name>
</gene>
<dbReference type="STRING" id="555500.I215_14164"/>
<evidence type="ECO:0008006" key="3">
    <source>
        <dbReference type="Google" id="ProtNLM"/>
    </source>
</evidence>